<name>A0ABY5TPP1_9GAMM</name>
<comment type="similarity">
    <text evidence="3 4">Belongs to the bacterial glucokinase family.</text>
</comment>
<protein>
    <recommendedName>
        <fullName evidence="3">Glucokinase</fullName>
        <ecNumber evidence="3">2.7.1.2</ecNumber>
    </recommendedName>
    <alternativeName>
        <fullName evidence="3">Glucose kinase</fullName>
    </alternativeName>
</protein>
<comment type="subcellular location">
    <subcellularLocation>
        <location evidence="3">Cytoplasm</location>
    </subcellularLocation>
</comment>
<comment type="catalytic activity">
    <reaction evidence="3">
        <text>D-glucose + ATP = D-glucose 6-phosphate + ADP + H(+)</text>
        <dbReference type="Rhea" id="RHEA:17825"/>
        <dbReference type="ChEBI" id="CHEBI:4167"/>
        <dbReference type="ChEBI" id="CHEBI:15378"/>
        <dbReference type="ChEBI" id="CHEBI:30616"/>
        <dbReference type="ChEBI" id="CHEBI:61548"/>
        <dbReference type="ChEBI" id="CHEBI:456216"/>
        <dbReference type="EC" id="2.7.1.2"/>
    </reaction>
</comment>
<dbReference type="Pfam" id="PF02685">
    <property type="entry name" value="Glucokinase"/>
    <property type="match status" value="1"/>
</dbReference>
<keyword evidence="3" id="KW-0963">Cytoplasm</keyword>
<sequence length="324" mass="34876">MTEQRWNLVADIGGTNARFAALREGQLESEFEFYHSVEEYPQFSDLIIKLRDEVALATGFVGAPHSVCLAVACPADVEHISFTNSHWEFTKTHLVGWFGCQQLVVINDFEAVAHGITELGADDYIKIGGGEPQVHKPVGILGAGTGLGMAALISHSDGYHVLDTEGGHADFAPVGQRQMDVLTCLRQSFKRVSLERVLSGKGIVNIYNAICQMEATDPSLTTPPDVVAAALANSNPQALTALDTFCESMGAAAGNLALTLGAKGGIYIAGGVVPRFREFFVNSGFREKFEDKGRFASYLEPIPVYLVTRNNLGLLGAAKKLQNT</sequence>
<evidence type="ECO:0000256" key="1">
    <source>
        <dbReference type="ARBA" id="ARBA00022679"/>
    </source>
</evidence>
<dbReference type="InterPro" id="IPR050201">
    <property type="entry name" value="Bacterial_glucokinase"/>
</dbReference>
<organism evidence="5 6">
    <name type="scientific">SAR92 clade bacterium H455</name>
    <dbReference type="NCBI Taxonomy" id="2974818"/>
    <lineage>
        <taxon>Bacteria</taxon>
        <taxon>Pseudomonadati</taxon>
        <taxon>Pseudomonadota</taxon>
        <taxon>Gammaproteobacteria</taxon>
        <taxon>Cellvibrionales</taxon>
        <taxon>Porticoccaceae</taxon>
        <taxon>SAR92 clade</taxon>
    </lineage>
</organism>
<dbReference type="Proteomes" id="UP001059934">
    <property type="component" value="Chromosome"/>
</dbReference>
<evidence type="ECO:0000256" key="4">
    <source>
        <dbReference type="RuleBase" id="RU004046"/>
    </source>
</evidence>
<keyword evidence="3" id="KW-0547">Nucleotide-binding</keyword>
<keyword evidence="1 3" id="KW-0808">Transferase</keyword>
<dbReference type="PANTHER" id="PTHR47690:SF1">
    <property type="entry name" value="GLUCOKINASE"/>
    <property type="match status" value="1"/>
</dbReference>
<dbReference type="Gene3D" id="3.30.420.40">
    <property type="match status" value="1"/>
</dbReference>
<reference evidence="5" key="1">
    <citation type="submission" date="2022-08" db="EMBL/GenBank/DDBJ databases">
        <title>Catabolic pathway analysis in culturable SAR92 clade bacteria reveals their overlooked roles in DMSP degradation in coastal seas.</title>
        <authorList>
            <person name="He X."/>
            <person name="Zhang X."/>
            <person name="Zhang Y."/>
        </authorList>
    </citation>
    <scope>NUCLEOTIDE SEQUENCE</scope>
    <source>
        <strain evidence="5">H455</strain>
    </source>
</reference>
<dbReference type="SUPFAM" id="SSF53067">
    <property type="entry name" value="Actin-like ATPase domain"/>
    <property type="match status" value="1"/>
</dbReference>
<dbReference type="CDD" id="cd24008">
    <property type="entry name" value="ASKHA_NBD_GLK"/>
    <property type="match status" value="1"/>
</dbReference>
<dbReference type="EC" id="2.7.1.2" evidence="3"/>
<dbReference type="NCBIfam" id="TIGR00749">
    <property type="entry name" value="glk"/>
    <property type="match status" value="1"/>
</dbReference>
<dbReference type="GO" id="GO:0004340">
    <property type="term" value="F:glucokinase activity"/>
    <property type="evidence" value="ECO:0007669"/>
    <property type="project" value="UniProtKB-EC"/>
</dbReference>
<evidence type="ECO:0000256" key="3">
    <source>
        <dbReference type="HAMAP-Rule" id="MF_00524"/>
    </source>
</evidence>
<proteinExistence type="inferred from homology"/>
<feature type="binding site" evidence="3">
    <location>
        <begin position="10"/>
        <end position="15"/>
    </location>
    <ligand>
        <name>ATP</name>
        <dbReference type="ChEBI" id="CHEBI:30616"/>
    </ligand>
</feature>
<accession>A0ABY5TPP1</accession>
<dbReference type="HAMAP" id="MF_00524">
    <property type="entry name" value="Glucokinase"/>
    <property type="match status" value="1"/>
</dbReference>
<dbReference type="InterPro" id="IPR003836">
    <property type="entry name" value="Glucokinase"/>
</dbReference>
<gene>
    <name evidence="3 5" type="primary">glk</name>
    <name evidence="5" type="ORF">NYF23_10485</name>
</gene>
<evidence type="ECO:0000313" key="6">
    <source>
        <dbReference type="Proteomes" id="UP001059934"/>
    </source>
</evidence>
<keyword evidence="3" id="KW-0067">ATP-binding</keyword>
<keyword evidence="6" id="KW-1185">Reference proteome</keyword>
<dbReference type="Gene3D" id="3.40.367.20">
    <property type="match status" value="1"/>
</dbReference>
<keyword evidence="3" id="KW-0324">Glycolysis</keyword>
<keyword evidence="2 3" id="KW-0418">Kinase</keyword>
<dbReference type="PANTHER" id="PTHR47690">
    <property type="entry name" value="GLUCOKINASE"/>
    <property type="match status" value="1"/>
</dbReference>
<evidence type="ECO:0000256" key="2">
    <source>
        <dbReference type="ARBA" id="ARBA00022777"/>
    </source>
</evidence>
<dbReference type="InterPro" id="IPR043129">
    <property type="entry name" value="ATPase_NBD"/>
</dbReference>
<dbReference type="EMBL" id="CP103416">
    <property type="protein sequence ID" value="UVW34436.1"/>
    <property type="molecule type" value="Genomic_DNA"/>
</dbReference>
<evidence type="ECO:0000313" key="5">
    <source>
        <dbReference type="EMBL" id="UVW34436.1"/>
    </source>
</evidence>